<gene>
    <name evidence="4" type="ORF">GCM10010126_11820</name>
</gene>
<evidence type="ECO:0000256" key="2">
    <source>
        <dbReference type="SAM" id="MobiDB-lite"/>
    </source>
</evidence>
<evidence type="ECO:0008006" key="6">
    <source>
        <dbReference type="Google" id="ProtNLM"/>
    </source>
</evidence>
<accession>A0AA37BDD8</accession>
<dbReference type="AlphaFoldDB" id="A0AA37BDD8"/>
<keyword evidence="3" id="KW-1133">Transmembrane helix</keyword>
<proteinExistence type="predicted"/>
<keyword evidence="1" id="KW-0732">Signal</keyword>
<dbReference type="InterPro" id="IPR029050">
    <property type="entry name" value="Immunoprotect_excell_Ig-like"/>
</dbReference>
<feature type="compositionally biased region" description="Polar residues" evidence="2">
    <location>
        <begin position="1"/>
        <end position="10"/>
    </location>
</feature>
<protein>
    <recommendedName>
        <fullName evidence="6">DUF4352 domain-containing protein</fullName>
    </recommendedName>
</protein>
<evidence type="ECO:0000313" key="5">
    <source>
        <dbReference type="Proteomes" id="UP000627984"/>
    </source>
</evidence>
<evidence type="ECO:0000256" key="1">
    <source>
        <dbReference type="ARBA" id="ARBA00022729"/>
    </source>
</evidence>
<feature type="transmembrane region" description="Helical" evidence="3">
    <location>
        <begin position="42"/>
        <end position="61"/>
    </location>
</feature>
<reference evidence="4" key="2">
    <citation type="submission" date="2022-09" db="EMBL/GenBank/DDBJ databases">
        <authorList>
            <person name="Sun Q."/>
            <person name="Ohkuma M."/>
        </authorList>
    </citation>
    <scope>NUCLEOTIDE SEQUENCE</scope>
    <source>
        <strain evidence="4">JCM 3093</strain>
    </source>
</reference>
<dbReference type="RefSeq" id="WP_191893847.1">
    <property type="nucleotide sequence ID" value="NZ_BMQD01000003.1"/>
</dbReference>
<dbReference type="Gene3D" id="2.60.40.1240">
    <property type="match status" value="1"/>
</dbReference>
<feature type="region of interest" description="Disordered" evidence="2">
    <location>
        <begin position="1"/>
        <end position="40"/>
    </location>
</feature>
<dbReference type="Proteomes" id="UP000627984">
    <property type="component" value="Unassembled WGS sequence"/>
</dbReference>
<comment type="caution">
    <text evidence="4">The sequence shown here is derived from an EMBL/GenBank/DDBJ whole genome shotgun (WGS) entry which is preliminary data.</text>
</comment>
<keyword evidence="3" id="KW-0472">Membrane</keyword>
<organism evidence="4 5">
    <name type="scientific">Planomonospora parontospora</name>
    <dbReference type="NCBI Taxonomy" id="58119"/>
    <lineage>
        <taxon>Bacteria</taxon>
        <taxon>Bacillati</taxon>
        <taxon>Actinomycetota</taxon>
        <taxon>Actinomycetes</taxon>
        <taxon>Streptosporangiales</taxon>
        <taxon>Streptosporangiaceae</taxon>
        <taxon>Planomonospora</taxon>
    </lineage>
</organism>
<keyword evidence="3" id="KW-0812">Transmembrane</keyword>
<sequence length="236" mass="24891">MSSAPPTSQTGPNPVGPNPVGPADAPGPADGRRRRPRRPGRMRRAGALLAGLALAAAAVALQSTALGREESSAALTWTGGLGEEVVASRFSARVKGVYGARSVQTTDAAEKVEKATTSGIFVVVTLEATAHREPQQFAAPVLLTDDDKRYQATDKVDSSLTIVNPYIQPGWWTEGVAVFEVPVNALTGARFVLPLKNGFIGETYQPEVEVDLGLDEAGTQRLIADAKDVYPLTSKQ</sequence>
<evidence type="ECO:0000313" key="4">
    <source>
        <dbReference type="EMBL" id="GGK53892.1"/>
    </source>
</evidence>
<evidence type="ECO:0000256" key="3">
    <source>
        <dbReference type="SAM" id="Phobius"/>
    </source>
</evidence>
<name>A0AA37BDD8_9ACTN</name>
<reference evidence="4" key="1">
    <citation type="journal article" date="2014" name="Int. J. Syst. Evol. Microbiol.">
        <title>Complete genome sequence of Corynebacterium casei LMG S-19264T (=DSM 44701T), isolated from a smear-ripened cheese.</title>
        <authorList>
            <consortium name="US DOE Joint Genome Institute (JGI-PGF)"/>
            <person name="Walter F."/>
            <person name="Albersmeier A."/>
            <person name="Kalinowski J."/>
            <person name="Ruckert C."/>
        </authorList>
    </citation>
    <scope>NUCLEOTIDE SEQUENCE</scope>
    <source>
        <strain evidence="4">JCM 3093</strain>
    </source>
</reference>
<dbReference type="EMBL" id="BMQD01000003">
    <property type="protein sequence ID" value="GGK53892.1"/>
    <property type="molecule type" value="Genomic_DNA"/>
</dbReference>